<feature type="region of interest" description="Disordered" evidence="1">
    <location>
        <begin position="47"/>
        <end position="70"/>
    </location>
</feature>
<comment type="caution">
    <text evidence="2">The sequence shown here is derived from an EMBL/GenBank/DDBJ whole genome shotgun (WGS) entry which is preliminary data.</text>
</comment>
<evidence type="ECO:0000256" key="1">
    <source>
        <dbReference type="SAM" id="MobiDB-lite"/>
    </source>
</evidence>
<dbReference type="EMBL" id="JARJCN010000083">
    <property type="protein sequence ID" value="KAJ7076273.1"/>
    <property type="molecule type" value="Genomic_DNA"/>
</dbReference>
<evidence type="ECO:0000313" key="3">
    <source>
        <dbReference type="Proteomes" id="UP001222325"/>
    </source>
</evidence>
<gene>
    <name evidence="2" type="ORF">B0H15DRAFT_955796</name>
</gene>
<dbReference type="Proteomes" id="UP001222325">
    <property type="component" value="Unassembled WGS sequence"/>
</dbReference>
<accession>A0AAD6XI52</accession>
<organism evidence="2 3">
    <name type="scientific">Mycena belliarum</name>
    <dbReference type="NCBI Taxonomy" id="1033014"/>
    <lineage>
        <taxon>Eukaryota</taxon>
        <taxon>Fungi</taxon>
        <taxon>Dikarya</taxon>
        <taxon>Basidiomycota</taxon>
        <taxon>Agaricomycotina</taxon>
        <taxon>Agaricomycetes</taxon>
        <taxon>Agaricomycetidae</taxon>
        <taxon>Agaricales</taxon>
        <taxon>Marasmiineae</taxon>
        <taxon>Mycenaceae</taxon>
        <taxon>Mycena</taxon>
    </lineage>
</organism>
<protein>
    <submittedName>
        <fullName evidence="2">Uncharacterized protein</fullName>
    </submittedName>
</protein>
<name>A0AAD6XI52_9AGAR</name>
<feature type="compositionally biased region" description="Low complexity" evidence="1">
    <location>
        <begin position="47"/>
        <end position="67"/>
    </location>
</feature>
<dbReference type="AlphaFoldDB" id="A0AAD6XI52"/>
<reference evidence="2" key="1">
    <citation type="submission" date="2023-03" db="EMBL/GenBank/DDBJ databases">
        <title>Massive genome expansion in bonnet fungi (Mycena s.s.) driven by repeated elements and novel gene families across ecological guilds.</title>
        <authorList>
            <consortium name="Lawrence Berkeley National Laboratory"/>
            <person name="Harder C.B."/>
            <person name="Miyauchi S."/>
            <person name="Viragh M."/>
            <person name="Kuo A."/>
            <person name="Thoen E."/>
            <person name="Andreopoulos B."/>
            <person name="Lu D."/>
            <person name="Skrede I."/>
            <person name="Drula E."/>
            <person name="Henrissat B."/>
            <person name="Morin E."/>
            <person name="Kohler A."/>
            <person name="Barry K."/>
            <person name="LaButti K."/>
            <person name="Morin E."/>
            <person name="Salamov A."/>
            <person name="Lipzen A."/>
            <person name="Mereny Z."/>
            <person name="Hegedus B."/>
            <person name="Baldrian P."/>
            <person name="Stursova M."/>
            <person name="Weitz H."/>
            <person name="Taylor A."/>
            <person name="Grigoriev I.V."/>
            <person name="Nagy L.G."/>
            <person name="Martin F."/>
            <person name="Kauserud H."/>
        </authorList>
    </citation>
    <scope>NUCLEOTIDE SEQUENCE</scope>
    <source>
        <strain evidence="2">CBHHK173m</strain>
    </source>
</reference>
<keyword evidence="3" id="KW-1185">Reference proteome</keyword>
<proteinExistence type="predicted"/>
<sequence>MTLRSGVFARLLLSPPISPAILPSRPLPCPARPLLLCLKPPQDNAYAPPASASPTCPPVGRRTQTTRTGRDHCARFTRYRRSCTGSGELDRSDSERKAISFSFPSASYIALPSRALTVPPYKHLRPQNVANVAAPRAPCSSRCHYIRTLSKRTASADLVAFPLRCRLARHVGAAFAAQWTRLYRAPAPAAKPEIR</sequence>
<evidence type="ECO:0000313" key="2">
    <source>
        <dbReference type="EMBL" id="KAJ7076273.1"/>
    </source>
</evidence>